<evidence type="ECO:0000313" key="3">
    <source>
        <dbReference type="Proteomes" id="UP001175000"/>
    </source>
</evidence>
<dbReference type="PANTHER" id="PTHR13622:SF8">
    <property type="entry name" value="THIAMIN PYROPHOSPHOKINASE 1"/>
    <property type="match status" value="1"/>
</dbReference>
<dbReference type="InterPro" id="IPR031804">
    <property type="entry name" value="DUF4743"/>
</dbReference>
<accession>A0AA39X5I7</accession>
<dbReference type="Pfam" id="PF15916">
    <property type="entry name" value="DUF4743"/>
    <property type="match status" value="1"/>
</dbReference>
<dbReference type="FunFam" id="3.90.79.10:FF:000019">
    <property type="entry name" value="Thiamin pyrophosphokinase, putative"/>
    <property type="match status" value="1"/>
</dbReference>
<dbReference type="SUPFAM" id="SSF55811">
    <property type="entry name" value="Nudix"/>
    <property type="match status" value="1"/>
</dbReference>
<sequence length="351" mass="39838">MTHRVTNLDLVNKCDAFPNPETDPSAHEAALSALYTLVWDDGDGPYPIGYMPPSVLDALMAAPPDIRGAMDFDPTTRTVALFREPSTEVERTKLVSKLTACWRENQTFRILKGWRNELWPVYSKSGELLFSMERAAMGLFGTTRYGVHMTAFVRRNDGASKYDFRIWVPKRSVNKSTYPGMLDNTVAGGLMTNEDPFECIIREADEEASLPEHVVRARATETGTVTYIYITDERSGGDSGYIYPECQWVYDLELPDDGSVIPEPKDGEVDSFSLRTVEEIQEQLAQGLWKPNCAVVMLDFLLRHGIYTPENEPDFEMLQARAHRYIPFPGPHQNYRLPSRQEIELRQGLAR</sequence>
<feature type="domain" description="Nudix hydrolase" evidence="1">
    <location>
        <begin position="142"/>
        <end position="297"/>
    </location>
</feature>
<dbReference type="PANTHER" id="PTHR13622">
    <property type="entry name" value="THIAMIN PYROPHOSPHOKINASE"/>
    <property type="match status" value="1"/>
</dbReference>
<proteinExistence type="predicted"/>
<comment type="caution">
    <text evidence="2">The sequence shown here is derived from an EMBL/GenBank/DDBJ whole genome shotgun (WGS) entry which is preliminary data.</text>
</comment>
<dbReference type="GO" id="GO:0044715">
    <property type="term" value="F:8-oxo-dGDP phosphatase activity"/>
    <property type="evidence" value="ECO:0007669"/>
    <property type="project" value="UniProtKB-ARBA"/>
</dbReference>
<dbReference type="Proteomes" id="UP001175000">
    <property type="component" value="Unassembled WGS sequence"/>
</dbReference>
<dbReference type="EMBL" id="JAULSU010000002">
    <property type="protein sequence ID" value="KAK0627703.1"/>
    <property type="molecule type" value="Genomic_DNA"/>
</dbReference>
<dbReference type="PROSITE" id="PS51462">
    <property type="entry name" value="NUDIX"/>
    <property type="match status" value="1"/>
</dbReference>
<evidence type="ECO:0000259" key="1">
    <source>
        <dbReference type="PROSITE" id="PS51462"/>
    </source>
</evidence>
<dbReference type="InterPro" id="IPR015797">
    <property type="entry name" value="NUDIX_hydrolase-like_dom_sf"/>
</dbReference>
<evidence type="ECO:0000313" key="2">
    <source>
        <dbReference type="EMBL" id="KAK0627703.1"/>
    </source>
</evidence>
<gene>
    <name evidence="2" type="ORF">B0T14DRAFT_421855</name>
</gene>
<dbReference type="CDD" id="cd03676">
    <property type="entry name" value="NUDIX_Tnr3_like"/>
    <property type="match status" value="1"/>
</dbReference>
<dbReference type="Gene3D" id="3.90.79.10">
    <property type="entry name" value="Nucleoside Triphosphate Pyrophosphohydrolase"/>
    <property type="match status" value="1"/>
</dbReference>
<dbReference type="InterPro" id="IPR000086">
    <property type="entry name" value="NUDIX_hydrolase_dom"/>
</dbReference>
<organism evidence="2 3">
    <name type="scientific">Immersiella caudata</name>
    <dbReference type="NCBI Taxonomy" id="314043"/>
    <lineage>
        <taxon>Eukaryota</taxon>
        <taxon>Fungi</taxon>
        <taxon>Dikarya</taxon>
        <taxon>Ascomycota</taxon>
        <taxon>Pezizomycotina</taxon>
        <taxon>Sordariomycetes</taxon>
        <taxon>Sordariomycetidae</taxon>
        <taxon>Sordariales</taxon>
        <taxon>Lasiosphaeriaceae</taxon>
        <taxon>Immersiella</taxon>
    </lineage>
</organism>
<keyword evidence="2" id="KW-0378">Hydrolase</keyword>
<dbReference type="Pfam" id="PF00293">
    <property type="entry name" value="NUDIX"/>
    <property type="match status" value="1"/>
</dbReference>
<keyword evidence="3" id="KW-1185">Reference proteome</keyword>
<name>A0AA39X5I7_9PEZI</name>
<dbReference type="AlphaFoldDB" id="A0AA39X5I7"/>
<protein>
    <submittedName>
        <fullName evidence="2">NUDIX hydrolase domain-like protein</fullName>
    </submittedName>
</protein>
<reference evidence="2" key="1">
    <citation type="submission" date="2023-06" db="EMBL/GenBank/DDBJ databases">
        <title>Genome-scale phylogeny and comparative genomics of the fungal order Sordariales.</title>
        <authorList>
            <consortium name="Lawrence Berkeley National Laboratory"/>
            <person name="Hensen N."/>
            <person name="Bonometti L."/>
            <person name="Westerberg I."/>
            <person name="Brannstrom I.O."/>
            <person name="Guillou S."/>
            <person name="Cros-Aarteil S."/>
            <person name="Calhoun S."/>
            <person name="Haridas S."/>
            <person name="Kuo A."/>
            <person name="Mondo S."/>
            <person name="Pangilinan J."/>
            <person name="Riley R."/>
            <person name="Labutti K."/>
            <person name="Andreopoulos B."/>
            <person name="Lipzen A."/>
            <person name="Chen C."/>
            <person name="Yanf M."/>
            <person name="Daum C."/>
            <person name="Ng V."/>
            <person name="Clum A."/>
            <person name="Steindorff A."/>
            <person name="Ohm R."/>
            <person name="Martin F."/>
            <person name="Silar P."/>
            <person name="Natvig D."/>
            <person name="Lalanne C."/>
            <person name="Gautier V."/>
            <person name="Ament-Velasquez S.L."/>
            <person name="Kruys A."/>
            <person name="Hutchinson M.I."/>
            <person name="Powell A.J."/>
            <person name="Barry K."/>
            <person name="Miller A.N."/>
            <person name="Grigoriev I.V."/>
            <person name="Debuchy R."/>
            <person name="Gladieux P."/>
            <person name="Thoren M.H."/>
            <person name="Johannesson H."/>
        </authorList>
    </citation>
    <scope>NUCLEOTIDE SEQUENCE</scope>
    <source>
        <strain evidence="2">CBS 606.72</strain>
    </source>
</reference>